<protein>
    <submittedName>
        <fullName evidence="2">Halomucin</fullName>
    </submittedName>
</protein>
<name>A0AAE1I038_9NEOP</name>
<proteinExistence type="predicted"/>
<feature type="compositionally biased region" description="Low complexity" evidence="1">
    <location>
        <begin position="153"/>
        <end position="175"/>
    </location>
</feature>
<feature type="compositionally biased region" description="Low complexity" evidence="1">
    <location>
        <begin position="182"/>
        <end position="193"/>
    </location>
</feature>
<accession>A0AAE1I038</accession>
<dbReference type="Proteomes" id="UP001219518">
    <property type="component" value="Unassembled WGS sequence"/>
</dbReference>
<evidence type="ECO:0000313" key="3">
    <source>
        <dbReference type="Proteomes" id="UP001219518"/>
    </source>
</evidence>
<dbReference type="AlphaFoldDB" id="A0AAE1I038"/>
<organism evidence="2 3">
    <name type="scientific">Frankliniella fusca</name>
    <dbReference type="NCBI Taxonomy" id="407009"/>
    <lineage>
        <taxon>Eukaryota</taxon>
        <taxon>Metazoa</taxon>
        <taxon>Ecdysozoa</taxon>
        <taxon>Arthropoda</taxon>
        <taxon>Hexapoda</taxon>
        <taxon>Insecta</taxon>
        <taxon>Pterygota</taxon>
        <taxon>Neoptera</taxon>
        <taxon>Paraneoptera</taxon>
        <taxon>Thysanoptera</taxon>
        <taxon>Terebrantia</taxon>
        <taxon>Thripoidea</taxon>
        <taxon>Thripidae</taxon>
        <taxon>Frankliniella</taxon>
    </lineage>
</organism>
<feature type="compositionally biased region" description="Low complexity" evidence="1">
    <location>
        <begin position="12"/>
        <end position="30"/>
    </location>
</feature>
<feature type="compositionally biased region" description="Basic and acidic residues" evidence="1">
    <location>
        <begin position="1"/>
        <end position="11"/>
    </location>
</feature>
<evidence type="ECO:0000313" key="2">
    <source>
        <dbReference type="EMBL" id="KAK3929686.1"/>
    </source>
</evidence>
<keyword evidence="3" id="KW-1185">Reference proteome</keyword>
<reference evidence="2" key="2">
    <citation type="journal article" date="2023" name="BMC Genomics">
        <title>Pest status, molecular evolution, and epigenetic factors derived from the genome assembly of Frankliniella fusca, a thysanopteran phytovirus vector.</title>
        <authorList>
            <person name="Catto M.A."/>
            <person name="Labadie P.E."/>
            <person name="Jacobson A.L."/>
            <person name="Kennedy G.G."/>
            <person name="Srinivasan R."/>
            <person name="Hunt B.G."/>
        </authorList>
    </citation>
    <scope>NUCLEOTIDE SEQUENCE</scope>
    <source>
        <strain evidence="2">PL_HMW_Pooled</strain>
    </source>
</reference>
<gene>
    <name evidence="2" type="ORF">KUF71_019517</name>
</gene>
<reference evidence="2" key="1">
    <citation type="submission" date="2021-07" db="EMBL/GenBank/DDBJ databases">
        <authorList>
            <person name="Catto M.A."/>
            <person name="Jacobson A."/>
            <person name="Kennedy G."/>
            <person name="Labadie P."/>
            <person name="Hunt B.G."/>
            <person name="Srinivasan R."/>
        </authorList>
    </citation>
    <scope>NUCLEOTIDE SEQUENCE</scope>
    <source>
        <strain evidence="2">PL_HMW_Pooled</strain>
        <tissue evidence="2">Head</tissue>
    </source>
</reference>
<sequence length="911" mass="102176">MDASSEDEHNSVRSSSPYRSPVSSPGIASSPPDPASSPPYVPNSSPSRDANHSPPAQQYLSRRKDYEIFEPGVPSLSKRLRREECSDSNDSVGNGHESNWNREFGHDADTFHDGSDRASQVAAGSSVFIEADQENDNAEENRMTGAEDIVFTESSSEDSSSCGSSSAGSDFQSSSSEDENESSAGSDNTSDSEQYSDSDSDGDVVSPPVYEGSSLTVDEAQYGKTALGNTLKSTLKFLPTLNIVPKSLYSLLKYVSNLCPLGRETVHFYCSVCQYYLGDTETCCTLCTGSSKKFYQVPLADQIKNLFENHGLAAGIDKYAAERQAAGINDGLYSDLCDGSVIKNVKTPDGYNLTLVGHTDGLSISKSSNVSVWPLEFVIAELPPHLRYKYVFVCGIWIDERKTNLNSYLRPFVTEISLLNESGGVKWVHPKTKLQHSTTVTVPIFIADAPARAQLQNILSHGGKHCCNVCEQKMQKVPAEPLRLGVKRKSGESSLLKREREVLRTAERMTAQGKLSRKSQRLNGGPLKAIKGVRGSSVLASLPGCDRSTVVFPEYMHVLLCLIKHLLTIILTKSGPWNLSDKQDEINAFLENIRVPVFITRIPRSNEYYSKWKANERRSFLLYYSVIILSQCMKEEYFQHWILLVMAIYLFLKDTVSDVDIDRATIMLQIFYRDFSQIYIADFFYLSCAQHPSPASCCSKICPLWCHSAFQFESYNGALVKFIHRSHHQAQELVNNIRLAFGVAALEGRVKKNSTSKSKTIELKNRVNSCRFTNAEEALFTLEFGESACKIKVFYRAKVGNEVYTSIIYKRQKKRNNYTICYFNRTSQKEKYGEIKYICEARTSSVALVYQFDLDHLRCFTHTDSGLVMKHVIPTIPTDKIHIIHLNEIRHKVIRICDYLCLRPNKYEVNL</sequence>
<evidence type="ECO:0000256" key="1">
    <source>
        <dbReference type="SAM" id="MobiDB-lite"/>
    </source>
</evidence>
<feature type="compositionally biased region" description="Basic and acidic residues" evidence="1">
    <location>
        <begin position="99"/>
        <end position="116"/>
    </location>
</feature>
<feature type="compositionally biased region" description="Polar residues" evidence="1">
    <location>
        <begin position="88"/>
        <end position="98"/>
    </location>
</feature>
<dbReference type="PANTHER" id="PTHR46579">
    <property type="entry name" value="F5/8 TYPE C DOMAIN-CONTAINING PROTEIN-RELATED"/>
    <property type="match status" value="1"/>
</dbReference>
<feature type="compositionally biased region" description="Pro residues" evidence="1">
    <location>
        <begin position="31"/>
        <end position="41"/>
    </location>
</feature>
<comment type="caution">
    <text evidence="2">The sequence shown here is derived from an EMBL/GenBank/DDBJ whole genome shotgun (WGS) entry which is preliminary data.</text>
</comment>
<feature type="region of interest" description="Disordered" evidence="1">
    <location>
        <begin position="1"/>
        <end position="211"/>
    </location>
</feature>
<dbReference type="EMBL" id="JAHWGI010001402">
    <property type="protein sequence ID" value="KAK3929686.1"/>
    <property type="molecule type" value="Genomic_DNA"/>
</dbReference>
<dbReference type="PANTHER" id="PTHR46579:SF1">
    <property type="entry name" value="F5_8 TYPE C DOMAIN-CONTAINING PROTEIN"/>
    <property type="match status" value="1"/>
</dbReference>